<dbReference type="PANTHER" id="PTHR14949:SF56">
    <property type="entry name" value="EGF-LIKE-DOMAIN, MULTIPLE 7"/>
    <property type="match status" value="1"/>
</dbReference>
<dbReference type="Pfam" id="PF26129">
    <property type="entry name" value="Vwde"/>
    <property type="match status" value="2"/>
</dbReference>
<evidence type="ECO:0000256" key="4">
    <source>
        <dbReference type="SAM" id="SignalP"/>
    </source>
</evidence>
<dbReference type="PROSITE" id="PS51233">
    <property type="entry name" value="VWFD"/>
    <property type="match status" value="2"/>
</dbReference>
<keyword evidence="1 4" id="KW-0732">Signal</keyword>
<accession>A0A8W8NV44</accession>
<dbReference type="InterPro" id="IPR000742">
    <property type="entry name" value="EGF"/>
</dbReference>
<feature type="transmembrane region" description="Helical" evidence="3">
    <location>
        <begin position="1844"/>
        <end position="1868"/>
    </location>
</feature>
<dbReference type="EnsemblMetazoa" id="G7431.1">
    <property type="protein sequence ID" value="G7431.1:cds"/>
    <property type="gene ID" value="G7431"/>
</dbReference>
<evidence type="ECO:0000256" key="1">
    <source>
        <dbReference type="ARBA" id="ARBA00022729"/>
    </source>
</evidence>
<keyword evidence="3" id="KW-1133">Transmembrane helix</keyword>
<dbReference type="Pfam" id="PF00094">
    <property type="entry name" value="VWD"/>
    <property type="match status" value="2"/>
</dbReference>
<dbReference type="PROSITE" id="PS00022">
    <property type="entry name" value="EGF_1"/>
    <property type="match status" value="1"/>
</dbReference>
<evidence type="ECO:0000313" key="7">
    <source>
        <dbReference type="Proteomes" id="UP000005408"/>
    </source>
</evidence>
<keyword evidence="3" id="KW-0812">Transmembrane</keyword>
<evidence type="ECO:0000256" key="2">
    <source>
        <dbReference type="ARBA" id="ARBA00023157"/>
    </source>
</evidence>
<evidence type="ECO:0000313" key="6">
    <source>
        <dbReference type="EnsemblMetazoa" id="G7431.1:cds"/>
    </source>
</evidence>
<dbReference type="InterPro" id="IPR050969">
    <property type="entry name" value="Dev_Signal_Modulators"/>
</dbReference>
<feature type="chain" id="PRO_5036453055" description="VWFD domain-containing protein" evidence="4">
    <location>
        <begin position="19"/>
        <end position="1928"/>
    </location>
</feature>
<dbReference type="PROSITE" id="PS01186">
    <property type="entry name" value="EGF_2"/>
    <property type="match status" value="1"/>
</dbReference>
<dbReference type="Pfam" id="PF23106">
    <property type="entry name" value="EGF_Teneurin"/>
    <property type="match status" value="1"/>
</dbReference>
<dbReference type="PANTHER" id="PTHR14949">
    <property type="entry name" value="EGF-LIKE-DOMAIN, MULTIPLE 7, 8"/>
    <property type="match status" value="1"/>
</dbReference>
<dbReference type="GO" id="GO:0005576">
    <property type="term" value="C:extracellular region"/>
    <property type="evidence" value="ECO:0007669"/>
    <property type="project" value="TreeGrafter"/>
</dbReference>
<organism evidence="6 7">
    <name type="scientific">Magallana gigas</name>
    <name type="common">Pacific oyster</name>
    <name type="synonym">Crassostrea gigas</name>
    <dbReference type="NCBI Taxonomy" id="29159"/>
    <lineage>
        <taxon>Eukaryota</taxon>
        <taxon>Metazoa</taxon>
        <taxon>Spiralia</taxon>
        <taxon>Lophotrochozoa</taxon>
        <taxon>Mollusca</taxon>
        <taxon>Bivalvia</taxon>
        <taxon>Autobranchia</taxon>
        <taxon>Pteriomorphia</taxon>
        <taxon>Ostreida</taxon>
        <taxon>Ostreoidea</taxon>
        <taxon>Ostreidae</taxon>
        <taxon>Magallana</taxon>
    </lineage>
</organism>
<sequence length="1928" mass="217644">MVRSFLLISLTIVLQVSANHECLSPTILGDLAKRSPNYIQDAVPLCDRYLVEDWYVAVQHKMPTIAPDLGSCGTTYPVWLNGVNSVPSNLAVAYHGVTWDTNINGTQTVHDPDINLVCQFDRLPDQSLYYDVTWYVDDTEVLTNQTVSSYSSDLALLTGSQMLAKGKKANSMVHCIVGAKLSATDIPCNTSSSPLFFAGIKVLTPTLRIVRGRSADVNIQFTIPFVNQHGIVRLPLGAILFEDQPPLLINMAVHGDSVDCNDPNKKLCEKKVYAYKREDSDKYNTDDWKGVHSIKVYNKDDGDYTIDKHITLRLETGGTSGTGSKIFDRIILPDIQVFIEDTNPSWKGSYCGSHTDPHMKTFDGKYYECQLDGTFILYRNSHFNQEVQEKHHLCYPAYSYPRCSCAVAVRSGKDVFMVDICNSKSIIHFPSCGDRVLKVIKTNDRYYKVILPTGTLVEIKFVSWPRQDNWQLNVDIFPSPSDVGNSSGLCGVLDGDYKNDFTRSDGTVDDPDNYHYWNPPNEFSESWRVTENELDLFDHDSYHSLPSISEKMDLVCTCKKHNSTAGDIECNYGTYKNCKFVVGKPFHCILNPEGQLRRKRDLRHLETMLTNSQIENKPYQEKRRKREVAPTVKNYEVAEEICSTAFQASTSYQTCHNYVTHLSNTSLINCISDVMMTGDDNFTRIHIEAALEQCSVFVVLNKTFQQTEPEVAYTIETFCQNNCSGHGICNAGNCTCNEGYAGSDCSFDLLGPPTISHISDFGFCDKSKEACDEITLFGKYFIENMNTNCFMTRHTLQEDGSCVSMAEYVVGLEERTMFEGYCPLDYDTTNHWVTEYSFNISNDGSRFTDNFHVYTYQSLCQEYRNDTGNITFIFKNGYCFINNSCVGDGSTNTINKCDICNTSKSKYDWSYNEGHCYISGICYKSGDFDGNNPCSICDPSVDKTAWSPNTGHCLIDGVCYNKNDADSTNLCSVCDPFLSTSGWSTNIKIPELTTSTSETTTSIPLSSKQPNCMKSPEDVSVEYHSVSWISTNETNTTTIRTVHQPYINFKCMFVLRQDASIFYKIKWYVNNVTLVKTVTVSEADIDQATLSSKDLPPVNHTAGLQIQCTVSASKDPASTNCKSTDSPSFFAGIKVNETYHNILRKEKVAIQVYTTIPYVTKTVVVNGQPQPLPVLGIYPLLPPSTSSCKGSIGVDKCVIEFKAYSFNERHKYDSNDWRQRQTLVLYHVDSHGYEINQYLMVQLKARLDGDRFWSNFNQNILMTITDHNEYWKGKSCGSKTDPHMYTFDGVSYENHIDGEFILYRNRLYNQEVQTRHKQCHPDYNFPYCTCAVSVQSGQDVFLVDLCGDVQFVDFLSCIDSVIQVYKISDKLYKISLPTGTYVMVSLVEWPVRGSWQIDIDIYPSLSDVNNTVGLCGTLDGDRDNDFKRRNGDTDNVNLVYPDDFSNSWKVLGDEHLLKEPLSTRQPISSTLDKICMCTLNGDQCLYNTLMHCSTTVEKQFLCTALTIQTSVSRKKRDLSGKWILPSLSVPTPLTRNRRDVQFNTSTSRENAESVCTSAFENSDPYRTCQEYVNDLSNSSLSNCINDVIMTGDYNITAIHVEAALQQCVTFVSLNTTLQNANPVVTTSIQSLCPSNCSGHGVCNKGNCSCSVGFGGSDCSFDILSPPVIWESTPSGICDKSLQQCSRVYLKGRYFLENVDKNCFFDKQSIRHDGSILAFTQLESSLEEENLFRGSCSIPSDDVTSWVTKYMFNVSYDRKQFTQSYSFYTYQSECQQHSVENGQDHFTLKKEYCFINNTCVQLAAVNPENRCQECIPGRNNYQWSGIQDCESTTTLKPSALSTSTVVYIVTASVLVFLFVVAIVVVIGVWKYRRSRQYAESSEDENTDYRRDVVSKSWMRFFDDGKFPYIPRGSRYSAETYSSSKTERFY</sequence>
<dbReference type="InterPro" id="IPR001846">
    <property type="entry name" value="VWF_type-D"/>
</dbReference>
<feature type="signal peptide" evidence="4">
    <location>
        <begin position="1"/>
        <end position="18"/>
    </location>
</feature>
<keyword evidence="2" id="KW-1015">Disulfide bond</keyword>
<proteinExistence type="predicted"/>
<dbReference type="InterPro" id="IPR058727">
    <property type="entry name" value="Helical_Vwde"/>
</dbReference>
<name>A0A8W8NV44_MAGGI</name>
<keyword evidence="7" id="KW-1185">Reference proteome</keyword>
<feature type="domain" description="VWFD" evidence="5">
    <location>
        <begin position="349"/>
        <end position="535"/>
    </location>
</feature>
<protein>
    <recommendedName>
        <fullName evidence="5">VWFD domain-containing protein</fullName>
    </recommendedName>
</protein>
<dbReference type="GO" id="GO:0009986">
    <property type="term" value="C:cell surface"/>
    <property type="evidence" value="ECO:0007669"/>
    <property type="project" value="TreeGrafter"/>
</dbReference>
<feature type="domain" description="VWFD" evidence="5">
    <location>
        <begin position="1274"/>
        <end position="1456"/>
    </location>
</feature>
<dbReference type="GO" id="GO:0005102">
    <property type="term" value="F:signaling receptor binding"/>
    <property type="evidence" value="ECO:0007669"/>
    <property type="project" value="TreeGrafter"/>
</dbReference>
<dbReference type="Proteomes" id="UP000005408">
    <property type="component" value="Unassembled WGS sequence"/>
</dbReference>
<reference evidence="6" key="1">
    <citation type="submission" date="2022-08" db="UniProtKB">
        <authorList>
            <consortium name="EnsemblMetazoa"/>
        </authorList>
    </citation>
    <scope>IDENTIFICATION</scope>
    <source>
        <strain evidence="6">05x7-T-G4-1.051#20</strain>
    </source>
</reference>
<dbReference type="Gene3D" id="2.60.120.260">
    <property type="entry name" value="Galactose-binding domain-like"/>
    <property type="match status" value="2"/>
</dbReference>
<keyword evidence="3" id="KW-0472">Membrane</keyword>
<evidence type="ECO:0000259" key="5">
    <source>
        <dbReference type="PROSITE" id="PS51233"/>
    </source>
</evidence>
<evidence type="ECO:0000256" key="3">
    <source>
        <dbReference type="SAM" id="Phobius"/>
    </source>
</evidence>